<reference evidence="6" key="2">
    <citation type="submission" date="2021-04" db="EMBL/GenBank/DDBJ databases">
        <authorList>
            <person name="Gilroy R."/>
        </authorList>
    </citation>
    <scope>NUCLEOTIDE SEQUENCE</scope>
    <source>
        <strain evidence="6">ChiHjej12B11-14209</strain>
    </source>
</reference>
<evidence type="ECO:0000256" key="1">
    <source>
        <dbReference type="ARBA" id="ARBA00023015"/>
    </source>
</evidence>
<keyword evidence="2" id="KW-0238">DNA-binding</keyword>
<dbReference type="SUPFAM" id="SSF51306">
    <property type="entry name" value="LexA/Signal peptidase"/>
    <property type="match status" value="1"/>
</dbReference>
<dbReference type="PANTHER" id="PTHR40661">
    <property type="match status" value="1"/>
</dbReference>
<name>A0A9D2JFQ9_9ACTN</name>
<dbReference type="Pfam" id="PF00717">
    <property type="entry name" value="Peptidase_S24"/>
    <property type="match status" value="1"/>
</dbReference>
<dbReference type="GO" id="GO:0003677">
    <property type="term" value="F:DNA binding"/>
    <property type="evidence" value="ECO:0007669"/>
    <property type="project" value="UniProtKB-KW"/>
</dbReference>
<evidence type="ECO:0000313" key="7">
    <source>
        <dbReference type="Proteomes" id="UP000824062"/>
    </source>
</evidence>
<dbReference type="Pfam" id="PF01381">
    <property type="entry name" value="HTH_3"/>
    <property type="match status" value="1"/>
</dbReference>
<comment type="caution">
    <text evidence="6">The sequence shown here is derived from an EMBL/GenBank/DDBJ whole genome shotgun (WGS) entry which is preliminary data.</text>
</comment>
<dbReference type="Gene3D" id="2.10.109.10">
    <property type="entry name" value="Umud Fragment, subunit A"/>
    <property type="match status" value="1"/>
</dbReference>
<dbReference type="PANTHER" id="PTHR40661:SF3">
    <property type="entry name" value="FELS-1 PROPHAGE TRANSCRIPTIONAL REGULATOR"/>
    <property type="match status" value="1"/>
</dbReference>
<keyword evidence="1" id="KW-0805">Transcription regulation</keyword>
<dbReference type="CDD" id="cd06529">
    <property type="entry name" value="S24_LexA-like"/>
    <property type="match status" value="1"/>
</dbReference>
<dbReference type="Proteomes" id="UP000824062">
    <property type="component" value="Unassembled WGS sequence"/>
</dbReference>
<dbReference type="CDD" id="cd00093">
    <property type="entry name" value="HTH_XRE"/>
    <property type="match status" value="1"/>
</dbReference>
<dbReference type="InterPro" id="IPR036286">
    <property type="entry name" value="LexA/Signal_pep-like_sf"/>
</dbReference>
<organism evidence="6 7">
    <name type="scientific">Candidatus Olsenella pullistercoris</name>
    <dbReference type="NCBI Taxonomy" id="2838712"/>
    <lineage>
        <taxon>Bacteria</taxon>
        <taxon>Bacillati</taxon>
        <taxon>Actinomycetota</taxon>
        <taxon>Coriobacteriia</taxon>
        <taxon>Coriobacteriales</taxon>
        <taxon>Atopobiaceae</taxon>
        <taxon>Olsenella</taxon>
    </lineage>
</organism>
<feature type="region of interest" description="Disordered" evidence="4">
    <location>
        <begin position="70"/>
        <end position="91"/>
    </location>
</feature>
<dbReference type="AlphaFoldDB" id="A0A9D2JFQ9"/>
<dbReference type="InterPro" id="IPR015927">
    <property type="entry name" value="Peptidase_S24_S26A/B/C"/>
</dbReference>
<dbReference type="PROSITE" id="PS50943">
    <property type="entry name" value="HTH_CROC1"/>
    <property type="match status" value="1"/>
</dbReference>
<evidence type="ECO:0000256" key="3">
    <source>
        <dbReference type="ARBA" id="ARBA00023163"/>
    </source>
</evidence>
<dbReference type="Gene3D" id="1.10.260.40">
    <property type="entry name" value="lambda repressor-like DNA-binding domains"/>
    <property type="match status" value="1"/>
</dbReference>
<protein>
    <submittedName>
        <fullName evidence="6">XRE family transcriptional regulator</fullName>
    </submittedName>
</protein>
<keyword evidence="3" id="KW-0804">Transcription</keyword>
<dbReference type="SUPFAM" id="SSF47413">
    <property type="entry name" value="lambda repressor-like DNA-binding domains"/>
    <property type="match status" value="1"/>
</dbReference>
<dbReference type="InterPro" id="IPR010982">
    <property type="entry name" value="Lambda_DNA-bd_dom_sf"/>
</dbReference>
<dbReference type="InterPro" id="IPR039418">
    <property type="entry name" value="LexA-like"/>
</dbReference>
<proteinExistence type="predicted"/>
<evidence type="ECO:0000256" key="2">
    <source>
        <dbReference type="ARBA" id="ARBA00023125"/>
    </source>
</evidence>
<dbReference type="SMART" id="SM00530">
    <property type="entry name" value="HTH_XRE"/>
    <property type="match status" value="1"/>
</dbReference>
<gene>
    <name evidence="6" type="ORF">IAA19_08330</name>
</gene>
<accession>A0A9D2JFQ9</accession>
<evidence type="ECO:0000256" key="4">
    <source>
        <dbReference type="SAM" id="MobiDB-lite"/>
    </source>
</evidence>
<dbReference type="EMBL" id="DXBM01000067">
    <property type="protein sequence ID" value="HIZ47004.1"/>
    <property type="molecule type" value="Genomic_DNA"/>
</dbReference>
<feature type="domain" description="HTH cro/C1-type" evidence="5">
    <location>
        <begin position="7"/>
        <end position="61"/>
    </location>
</feature>
<dbReference type="InterPro" id="IPR001387">
    <property type="entry name" value="Cro/C1-type_HTH"/>
</dbReference>
<reference evidence="6" key="1">
    <citation type="journal article" date="2021" name="PeerJ">
        <title>Extensive microbial diversity within the chicken gut microbiome revealed by metagenomics and culture.</title>
        <authorList>
            <person name="Gilroy R."/>
            <person name="Ravi A."/>
            <person name="Getino M."/>
            <person name="Pursley I."/>
            <person name="Horton D.L."/>
            <person name="Alikhan N.F."/>
            <person name="Baker D."/>
            <person name="Gharbi K."/>
            <person name="Hall N."/>
            <person name="Watson M."/>
            <person name="Adriaenssens E.M."/>
            <person name="Foster-Nyarko E."/>
            <person name="Jarju S."/>
            <person name="Secka A."/>
            <person name="Antonio M."/>
            <person name="Oren A."/>
            <person name="Chaudhuri R.R."/>
            <person name="La Ragione R."/>
            <person name="Hildebrand F."/>
            <person name="Pallen M.J."/>
        </authorList>
    </citation>
    <scope>NUCLEOTIDE SEQUENCE</scope>
    <source>
        <strain evidence="6">ChiHjej12B11-14209</strain>
    </source>
</reference>
<evidence type="ECO:0000259" key="5">
    <source>
        <dbReference type="PROSITE" id="PS50943"/>
    </source>
</evidence>
<sequence length="222" mass="24698">MEFGDRVRYLRKACGLSQEELAERLDLTRPSVTSWETGKTKPRLDKLEQLASILGTSAYYLLNGEEPPSPDFSYPSGARRPVGRSGTVPMRRLGKTHAGSAVEEMEDEGTVEVPARVTEMHPNGFALSVEGDCMDRAYPDGCVVLVDPDAQPWNGCAVVAETSPGESVLRRYMRGSNTLMLSADSHSGDYEDMVFSNEETQEVRTLGVVVWFQADHDEYERW</sequence>
<evidence type="ECO:0000313" key="6">
    <source>
        <dbReference type="EMBL" id="HIZ47004.1"/>
    </source>
</evidence>